<evidence type="ECO:0000313" key="2">
    <source>
        <dbReference type="EMBL" id="KYM87342.1"/>
    </source>
</evidence>
<accession>A0A195BPG3</accession>
<evidence type="ECO:0000256" key="1">
    <source>
        <dbReference type="SAM" id="MobiDB-lite"/>
    </source>
</evidence>
<feature type="compositionally biased region" description="Basic and acidic residues" evidence="1">
    <location>
        <begin position="38"/>
        <end position="54"/>
    </location>
</feature>
<protein>
    <submittedName>
        <fullName evidence="2">Uncharacterized protein</fullName>
    </submittedName>
</protein>
<gene>
    <name evidence="2" type="ORF">ALC53_03528</name>
</gene>
<feature type="region of interest" description="Disordered" evidence="1">
    <location>
        <begin position="31"/>
        <end position="54"/>
    </location>
</feature>
<evidence type="ECO:0000313" key="3">
    <source>
        <dbReference type="Proteomes" id="UP000078540"/>
    </source>
</evidence>
<keyword evidence="3" id="KW-1185">Reference proteome</keyword>
<sequence>MKLARQNDVRSATYSDSAQLRRFSNAVDGLSEISSSQRGRDQTKRESGAKHDCASLDEDQQVAWTSGGDRCLYVVGEEGVDVVAWRGYSGRLE</sequence>
<organism evidence="2 3">
    <name type="scientific">Atta colombica</name>
    <dbReference type="NCBI Taxonomy" id="520822"/>
    <lineage>
        <taxon>Eukaryota</taxon>
        <taxon>Metazoa</taxon>
        <taxon>Ecdysozoa</taxon>
        <taxon>Arthropoda</taxon>
        <taxon>Hexapoda</taxon>
        <taxon>Insecta</taxon>
        <taxon>Pterygota</taxon>
        <taxon>Neoptera</taxon>
        <taxon>Endopterygota</taxon>
        <taxon>Hymenoptera</taxon>
        <taxon>Apocrita</taxon>
        <taxon>Aculeata</taxon>
        <taxon>Formicoidea</taxon>
        <taxon>Formicidae</taxon>
        <taxon>Myrmicinae</taxon>
        <taxon>Atta</taxon>
    </lineage>
</organism>
<dbReference type="EMBL" id="KQ976433">
    <property type="protein sequence ID" value="KYM87342.1"/>
    <property type="molecule type" value="Genomic_DNA"/>
</dbReference>
<dbReference type="AlphaFoldDB" id="A0A195BPG3"/>
<dbReference type="Proteomes" id="UP000078540">
    <property type="component" value="Unassembled WGS sequence"/>
</dbReference>
<proteinExistence type="predicted"/>
<reference evidence="2 3" key="1">
    <citation type="submission" date="2015-09" db="EMBL/GenBank/DDBJ databases">
        <title>Atta colombica WGS genome.</title>
        <authorList>
            <person name="Nygaard S."/>
            <person name="Hu H."/>
            <person name="Boomsma J."/>
            <person name="Zhang G."/>
        </authorList>
    </citation>
    <scope>NUCLEOTIDE SEQUENCE [LARGE SCALE GENOMIC DNA]</scope>
    <source>
        <strain evidence="2">Treedump-2</strain>
        <tissue evidence="2">Whole body</tissue>
    </source>
</reference>
<name>A0A195BPG3_9HYME</name>